<dbReference type="Proteomes" id="UP000654947">
    <property type="component" value="Unassembled WGS sequence"/>
</dbReference>
<gene>
    <name evidence="2" type="ORF">GCM10007147_20310</name>
</gene>
<sequence length="67" mass="6964">MTAKYPAPRTRNVGAMASAGVSPRFSSSAEVSGEAMSAPPPKPMMAMPVAMPGRSGNHLMRVETGEM</sequence>
<comment type="caution">
    <text evidence="2">The sequence shown here is derived from an EMBL/GenBank/DDBJ whole genome shotgun (WGS) entry which is preliminary data.</text>
</comment>
<dbReference type="AlphaFoldDB" id="A0A918XBL9"/>
<name>A0A918XBL9_9ACTN</name>
<protein>
    <submittedName>
        <fullName evidence="2">Uncharacterized protein</fullName>
    </submittedName>
</protein>
<feature type="region of interest" description="Disordered" evidence="1">
    <location>
        <begin position="18"/>
        <end position="57"/>
    </location>
</feature>
<organism evidence="2 3">
    <name type="scientific">Nocardiopsis kunsanensis</name>
    <dbReference type="NCBI Taxonomy" id="141693"/>
    <lineage>
        <taxon>Bacteria</taxon>
        <taxon>Bacillati</taxon>
        <taxon>Actinomycetota</taxon>
        <taxon>Actinomycetes</taxon>
        <taxon>Streptosporangiales</taxon>
        <taxon>Nocardiopsidaceae</taxon>
        <taxon>Nocardiopsis</taxon>
    </lineage>
</organism>
<evidence type="ECO:0000313" key="3">
    <source>
        <dbReference type="Proteomes" id="UP000654947"/>
    </source>
</evidence>
<reference evidence="2 3" key="1">
    <citation type="journal article" date="2014" name="Int. J. Syst. Evol. Microbiol.">
        <title>Complete genome sequence of Corynebacterium casei LMG S-19264T (=DSM 44701T), isolated from a smear-ripened cheese.</title>
        <authorList>
            <consortium name="US DOE Joint Genome Institute (JGI-PGF)"/>
            <person name="Walter F."/>
            <person name="Albersmeier A."/>
            <person name="Kalinowski J."/>
            <person name="Ruckert C."/>
        </authorList>
    </citation>
    <scope>NUCLEOTIDE SEQUENCE [LARGE SCALE GENOMIC DNA]</scope>
    <source>
        <strain evidence="2 3">KCTC 19473</strain>
    </source>
</reference>
<accession>A0A918XBL9</accession>
<evidence type="ECO:0000256" key="1">
    <source>
        <dbReference type="SAM" id="MobiDB-lite"/>
    </source>
</evidence>
<proteinExistence type="predicted"/>
<keyword evidence="3" id="KW-1185">Reference proteome</keyword>
<dbReference type="EMBL" id="BMXL01000008">
    <property type="protein sequence ID" value="GHD24371.1"/>
    <property type="molecule type" value="Genomic_DNA"/>
</dbReference>
<evidence type="ECO:0000313" key="2">
    <source>
        <dbReference type="EMBL" id="GHD24371.1"/>
    </source>
</evidence>